<evidence type="ECO:0000313" key="1">
    <source>
        <dbReference type="EMBL" id="MSS27850.1"/>
    </source>
</evidence>
<dbReference type="AlphaFoldDB" id="A0A6L5XKW9"/>
<protein>
    <submittedName>
        <fullName evidence="1">Squalene cyclase</fullName>
    </submittedName>
</protein>
<gene>
    <name evidence="1" type="ORF">FYJ44_07295</name>
</gene>
<reference evidence="1 2" key="1">
    <citation type="submission" date="2019-09" db="EMBL/GenBank/DDBJ databases">
        <title>In-depth cultivation of the pig gut microbiome towards novel bacterial diversity and tailored functional studies.</title>
        <authorList>
            <person name="Wylensek D."/>
            <person name="Hitch T.C.A."/>
            <person name="Clavel T."/>
        </authorList>
    </citation>
    <scope>NUCLEOTIDE SEQUENCE [LARGE SCALE GENOMIC DNA]</scope>
    <source>
        <strain evidence="1 2">PG-178-WT-4</strain>
    </source>
</reference>
<proteinExistence type="predicted"/>
<dbReference type="EMBL" id="VUMH01000006">
    <property type="protein sequence ID" value="MSS27850.1"/>
    <property type="molecule type" value="Genomic_DNA"/>
</dbReference>
<comment type="caution">
    <text evidence="1">The sequence shown here is derived from an EMBL/GenBank/DDBJ whole genome shotgun (WGS) entry which is preliminary data.</text>
</comment>
<evidence type="ECO:0000313" key="2">
    <source>
        <dbReference type="Proteomes" id="UP000477488"/>
    </source>
</evidence>
<name>A0A6L5XKW9_9BACT</name>
<dbReference type="Proteomes" id="UP000477488">
    <property type="component" value="Unassembled WGS sequence"/>
</dbReference>
<organism evidence="1 2">
    <name type="scientific">Desulfovibrio porci</name>
    <dbReference type="NCBI Taxonomy" id="2605782"/>
    <lineage>
        <taxon>Bacteria</taxon>
        <taxon>Pseudomonadati</taxon>
        <taxon>Thermodesulfobacteriota</taxon>
        <taxon>Desulfovibrionia</taxon>
        <taxon>Desulfovibrionales</taxon>
        <taxon>Desulfovibrionaceae</taxon>
        <taxon>Desulfovibrio</taxon>
    </lineage>
</organism>
<dbReference type="RefSeq" id="WP_154510919.1">
    <property type="nucleotide sequence ID" value="NZ_JAXELC010000040.1"/>
</dbReference>
<sequence length="134" mass="15136">MNSSCTAVQTLDVSHRFSHENLHIRFNTRFDPPQVGILINLLQRYHQSCKRIFIDVRQVEQPDPLAVTALKTAFLHAAYEPQRIVFKGNSGFALAVSGNRVLIVPEKKREKHVCRGNCANCRCGHKKSPQVKSA</sequence>
<accession>A0A6L5XKW9</accession>
<keyword evidence="2" id="KW-1185">Reference proteome</keyword>